<keyword evidence="2 4" id="KW-0479">Metal-binding</keyword>
<evidence type="ECO:0000256" key="3">
    <source>
        <dbReference type="ARBA" id="ARBA00023004"/>
    </source>
</evidence>
<comment type="caution">
    <text evidence="6">The sequence shown here is derived from an EMBL/GenBank/DDBJ whole genome shotgun (WGS) entry which is preliminary data.</text>
</comment>
<dbReference type="Proteomes" id="UP000238071">
    <property type="component" value="Unassembled WGS sequence"/>
</dbReference>
<keyword evidence="3 4" id="KW-0408">Iron</keyword>
<evidence type="ECO:0000313" key="7">
    <source>
        <dbReference type="Proteomes" id="UP000238071"/>
    </source>
</evidence>
<dbReference type="SUPFAM" id="SSF46626">
    <property type="entry name" value="Cytochrome c"/>
    <property type="match status" value="1"/>
</dbReference>
<keyword evidence="7" id="KW-1185">Reference proteome</keyword>
<dbReference type="InterPro" id="IPR009056">
    <property type="entry name" value="Cyt_c-like_dom"/>
</dbReference>
<dbReference type="PROSITE" id="PS51007">
    <property type="entry name" value="CYTC"/>
    <property type="match status" value="1"/>
</dbReference>
<dbReference type="RefSeq" id="WP_146083341.1">
    <property type="nucleotide sequence ID" value="NZ_PTIY01000007.1"/>
</dbReference>
<dbReference type="InterPro" id="IPR036909">
    <property type="entry name" value="Cyt_c-like_dom_sf"/>
</dbReference>
<evidence type="ECO:0000259" key="5">
    <source>
        <dbReference type="PROSITE" id="PS51007"/>
    </source>
</evidence>
<feature type="domain" description="Cytochrome c" evidence="5">
    <location>
        <begin position="190"/>
        <end position="276"/>
    </location>
</feature>
<evidence type="ECO:0000256" key="1">
    <source>
        <dbReference type="ARBA" id="ARBA00022617"/>
    </source>
</evidence>
<dbReference type="Gene3D" id="1.10.760.10">
    <property type="entry name" value="Cytochrome c-like domain"/>
    <property type="match status" value="1"/>
</dbReference>
<dbReference type="GO" id="GO:0020037">
    <property type="term" value="F:heme binding"/>
    <property type="evidence" value="ECO:0007669"/>
    <property type="project" value="InterPro"/>
</dbReference>
<organism evidence="6 7">
    <name type="scientific">Methylobacter tundripaludum</name>
    <dbReference type="NCBI Taxonomy" id="173365"/>
    <lineage>
        <taxon>Bacteria</taxon>
        <taxon>Pseudomonadati</taxon>
        <taxon>Pseudomonadota</taxon>
        <taxon>Gammaproteobacteria</taxon>
        <taxon>Methylococcales</taxon>
        <taxon>Methylococcaceae</taxon>
        <taxon>Methylobacter</taxon>
    </lineage>
</organism>
<dbReference type="EMBL" id="PTIY01000007">
    <property type="protein sequence ID" value="PPK71509.1"/>
    <property type="molecule type" value="Genomic_DNA"/>
</dbReference>
<dbReference type="OrthoDB" id="9809720at2"/>
<dbReference type="GO" id="GO:0046872">
    <property type="term" value="F:metal ion binding"/>
    <property type="evidence" value="ECO:0007669"/>
    <property type="project" value="UniProtKB-KW"/>
</dbReference>
<name>A0A2S6H1Z4_9GAMM</name>
<protein>
    <recommendedName>
        <fullName evidence="5">Cytochrome c domain-containing protein</fullName>
    </recommendedName>
</protein>
<dbReference type="GO" id="GO:0009055">
    <property type="term" value="F:electron transfer activity"/>
    <property type="evidence" value="ECO:0007669"/>
    <property type="project" value="InterPro"/>
</dbReference>
<dbReference type="AlphaFoldDB" id="A0A2S6H1Z4"/>
<accession>A0A2S6H1Z4</accession>
<gene>
    <name evidence="6" type="ORF">B0F88_10733</name>
</gene>
<dbReference type="PROSITE" id="PS51257">
    <property type="entry name" value="PROKAR_LIPOPROTEIN"/>
    <property type="match status" value="1"/>
</dbReference>
<evidence type="ECO:0000256" key="2">
    <source>
        <dbReference type="ARBA" id="ARBA00022723"/>
    </source>
</evidence>
<evidence type="ECO:0000313" key="6">
    <source>
        <dbReference type="EMBL" id="PPK71509.1"/>
    </source>
</evidence>
<evidence type="ECO:0000256" key="4">
    <source>
        <dbReference type="PROSITE-ProRule" id="PRU00433"/>
    </source>
</evidence>
<reference evidence="6 7" key="1">
    <citation type="submission" date="2018-02" db="EMBL/GenBank/DDBJ databases">
        <title>Subsurface microbial communities from deep shales in Ohio and West Virginia, USA.</title>
        <authorList>
            <person name="Wrighton K."/>
        </authorList>
    </citation>
    <scope>NUCLEOTIDE SEQUENCE [LARGE SCALE GENOMIC DNA]</scope>
    <source>
        <strain evidence="6 7">OWC-G53F</strain>
    </source>
</reference>
<keyword evidence="1 4" id="KW-0349">Heme</keyword>
<proteinExistence type="predicted"/>
<sequence length="283" mass="31962">MSDNYRTRQTLSRLCALLLYFIGFSCYSSSLTFVDNGHIAKTMETDELVQSGGIKTLTANNPTDLTIKSYQGVSLIPLLDAVFNSEWKNRDAIKFTASDGYQPIIPISVILKHNGIIAIGENGQHGFSQLLRNNRETVDPGPFFLVWENIQDIAAKNEPWLSWPWQLTTIELTSFEREYPQSTPPAASQESVKKGFLAFRQHCIKCHAINGDGGNIGPELNYPVSVTEYWQPEWLVRFIADPQSVRANSKMIPFYRDVGNRGELIADIVEYLKVMASRKPLNR</sequence>